<keyword evidence="3" id="KW-1185">Reference proteome</keyword>
<evidence type="ECO:0000313" key="2">
    <source>
        <dbReference type="EMBL" id="CAH9094580.1"/>
    </source>
</evidence>
<evidence type="ECO:0000313" key="3">
    <source>
        <dbReference type="Proteomes" id="UP001152484"/>
    </source>
</evidence>
<accession>A0A9P0ZD72</accession>
<feature type="domain" description="MULE transposase" evidence="1">
    <location>
        <begin position="119"/>
        <end position="171"/>
    </location>
</feature>
<proteinExistence type="predicted"/>
<dbReference type="PANTHER" id="PTHR31973">
    <property type="entry name" value="POLYPROTEIN, PUTATIVE-RELATED"/>
    <property type="match status" value="1"/>
</dbReference>
<dbReference type="PANTHER" id="PTHR31973:SF113">
    <property type="entry name" value="PROTEIN FAR1-RELATED SEQUENCE 5-LIKE"/>
    <property type="match status" value="1"/>
</dbReference>
<dbReference type="EMBL" id="CAMAPE010000031">
    <property type="protein sequence ID" value="CAH9094580.1"/>
    <property type="molecule type" value="Genomic_DNA"/>
</dbReference>
<dbReference type="OrthoDB" id="1938144at2759"/>
<comment type="caution">
    <text evidence="2">The sequence shown here is derived from an EMBL/GenBank/DDBJ whole genome shotgun (WGS) entry which is preliminary data.</text>
</comment>
<sequence>MSGNGQANSLINGKLIKHQYLDASRKPYPPKAIMADLNRELGLDLDYKKAWRGKEKALESICGTDIESYMKFPSLCYMIDQTNPGSIISLDTDSKNNFKTLFISLRAFREGWSACRPIISVDGSFLKAKFKGKILTACGMDANRQIFPLEFGICGRENKESWTWVFTKLKEAIGE</sequence>
<organism evidence="2 3">
    <name type="scientific">Cuscuta europaea</name>
    <name type="common">European dodder</name>
    <dbReference type="NCBI Taxonomy" id="41803"/>
    <lineage>
        <taxon>Eukaryota</taxon>
        <taxon>Viridiplantae</taxon>
        <taxon>Streptophyta</taxon>
        <taxon>Embryophyta</taxon>
        <taxon>Tracheophyta</taxon>
        <taxon>Spermatophyta</taxon>
        <taxon>Magnoliopsida</taxon>
        <taxon>eudicotyledons</taxon>
        <taxon>Gunneridae</taxon>
        <taxon>Pentapetalae</taxon>
        <taxon>asterids</taxon>
        <taxon>lamiids</taxon>
        <taxon>Solanales</taxon>
        <taxon>Convolvulaceae</taxon>
        <taxon>Cuscuteae</taxon>
        <taxon>Cuscuta</taxon>
        <taxon>Cuscuta subgen. Cuscuta</taxon>
    </lineage>
</organism>
<dbReference type="InterPro" id="IPR018289">
    <property type="entry name" value="MULE_transposase_dom"/>
</dbReference>
<dbReference type="AlphaFoldDB" id="A0A9P0ZD72"/>
<reference evidence="2" key="1">
    <citation type="submission" date="2022-07" db="EMBL/GenBank/DDBJ databases">
        <authorList>
            <person name="Macas J."/>
            <person name="Novak P."/>
            <person name="Neumann P."/>
        </authorList>
    </citation>
    <scope>NUCLEOTIDE SEQUENCE</scope>
</reference>
<gene>
    <name evidence="2" type="ORF">CEURO_LOCUS12812</name>
</gene>
<evidence type="ECO:0000259" key="1">
    <source>
        <dbReference type="Pfam" id="PF10551"/>
    </source>
</evidence>
<protein>
    <recommendedName>
        <fullName evidence="1">MULE transposase domain-containing protein</fullName>
    </recommendedName>
</protein>
<dbReference type="Proteomes" id="UP001152484">
    <property type="component" value="Unassembled WGS sequence"/>
</dbReference>
<dbReference type="Pfam" id="PF10551">
    <property type="entry name" value="MULE"/>
    <property type="match status" value="1"/>
</dbReference>
<name>A0A9P0ZD72_CUSEU</name>